<keyword evidence="2" id="KW-1185">Reference proteome</keyword>
<dbReference type="AlphaFoldDB" id="A0AAW1E7P6"/>
<proteinExistence type="predicted"/>
<comment type="caution">
    <text evidence="1">The sequence shown here is derived from an EMBL/GenBank/DDBJ whole genome shotgun (WGS) entry which is preliminary data.</text>
</comment>
<dbReference type="Proteomes" id="UP001488805">
    <property type="component" value="Unassembled WGS sequence"/>
</dbReference>
<reference evidence="1 2" key="1">
    <citation type="journal article" date="2024" name="Genome Biol. Evol.">
        <title>Chromosome-level genome assembly of the viviparous eelpout Zoarces viviparus.</title>
        <authorList>
            <person name="Fuhrmann N."/>
            <person name="Brasseur M.V."/>
            <person name="Bakowski C.E."/>
            <person name="Podsiadlowski L."/>
            <person name="Prost S."/>
            <person name="Krehenwinkel H."/>
            <person name="Mayer C."/>
        </authorList>
    </citation>
    <scope>NUCLEOTIDE SEQUENCE [LARGE SCALE GENOMIC DNA]</scope>
    <source>
        <strain evidence="1">NO-MEL_2022_Ind0_liver</strain>
    </source>
</reference>
<protein>
    <submittedName>
        <fullName evidence="1">Uncharacterized protein</fullName>
    </submittedName>
</protein>
<gene>
    <name evidence="1" type="ORF">VZT92_023123</name>
</gene>
<evidence type="ECO:0000313" key="2">
    <source>
        <dbReference type="Proteomes" id="UP001488805"/>
    </source>
</evidence>
<organism evidence="1 2">
    <name type="scientific">Zoarces viviparus</name>
    <name type="common">Viviparous eelpout</name>
    <name type="synonym">Blennius viviparus</name>
    <dbReference type="NCBI Taxonomy" id="48416"/>
    <lineage>
        <taxon>Eukaryota</taxon>
        <taxon>Metazoa</taxon>
        <taxon>Chordata</taxon>
        <taxon>Craniata</taxon>
        <taxon>Vertebrata</taxon>
        <taxon>Euteleostomi</taxon>
        <taxon>Actinopterygii</taxon>
        <taxon>Neopterygii</taxon>
        <taxon>Teleostei</taxon>
        <taxon>Neoteleostei</taxon>
        <taxon>Acanthomorphata</taxon>
        <taxon>Eupercaria</taxon>
        <taxon>Perciformes</taxon>
        <taxon>Cottioidei</taxon>
        <taxon>Zoarcales</taxon>
        <taxon>Zoarcidae</taxon>
        <taxon>Zoarcinae</taxon>
        <taxon>Zoarces</taxon>
    </lineage>
</organism>
<evidence type="ECO:0000313" key="1">
    <source>
        <dbReference type="EMBL" id="KAK9517779.1"/>
    </source>
</evidence>
<sequence length="81" mass="9184">MIKRILSGFPLAFVVVYKGRVGLWTPEESPVTISESPNETQISPRCLIKEALGWIGMLRVIAVACQRPRDFQKKNLDRLKS</sequence>
<accession>A0AAW1E7P6</accession>
<name>A0AAW1E7P6_ZOAVI</name>
<dbReference type="EMBL" id="JBCEZU010000538">
    <property type="protein sequence ID" value="KAK9517779.1"/>
    <property type="molecule type" value="Genomic_DNA"/>
</dbReference>